<evidence type="ECO:0000313" key="1">
    <source>
        <dbReference type="EMBL" id="KAJ7018576.1"/>
    </source>
</evidence>
<organism evidence="1 2">
    <name type="scientific">Mycena alexandri</name>
    <dbReference type="NCBI Taxonomy" id="1745969"/>
    <lineage>
        <taxon>Eukaryota</taxon>
        <taxon>Fungi</taxon>
        <taxon>Dikarya</taxon>
        <taxon>Basidiomycota</taxon>
        <taxon>Agaricomycotina</taxon>
        <taxon>Agaricomycetes</taxon>
        <taxon>Agaricomycetidae</taxon>
        <taxon>Agaricales</taxon>
        <taxon>Marasmiineae</taxon>
        <taxon>Mycenaceae</taxon>
        <taxon>Mycena</taxon>
    </lineage>
</organism>
<keyword evidence="2" id="KW-1185">Reference proteome</keyword>
<proteinExistence type="predicted"/>
<name>A0AAD6WP61_9AGAR</name>
<evidence type="ECO:0000313" key="2">
    <source>
        <dbReference type="Proteomes" id="UP001218188"/>
    </source>
</evidence>
<dbReference type="Proteomes" id="UP001218188">
    <property type="component" value="Unassembled WGS sequence"/>
</dbReference>
<gene>
    <name evidence="1" type="ORF">C8F04DRAFT_1277494</name>
</gene>
<sequence length="399" mass="44424">MSRLAAVWGHLAGSATIPQELIDLIISDTDLDEDSLKSCALVAHSFLPSSQKRLFAKLVLEPHRCGPKIKARLQRLIQVLTASPHIMRHIRELHVIADSEIEGITVGASLPSPQSCLVSTIVTMLTNVETLLLGLNWEAEVPRDLDEAMRTCLALPSLRTLCFSYIHFGNATTLISLLRCCSPTLDTVTFLCVTVANEPESPTVSCTDATDTRLQLSSLNLVPLNQFQLECLEQTVDLRQLRRLCVKNSWGGLPPQPLLDATANITHLELTLNGDVIGHLPSVSIHHLRRLRALHITIRLLYPREDCTLAAKLLSTAPDTIENLELEFRVAFEVDFCAILRCANLEFVIVTSEMRSLRRVLVAPIYPCPVFTGVSHTVQETFPELNRRGILEFRETVHK</sequence>
<dbReference type="AlphaFoldDB" id="A0AAD6WP61"/>
<dbReference type="EMBL" id="JARJCM010000333">
    <property type="protein sequence ID" value="KAJ7018576.1"/>
    <property type="molecule type" value="Genomic_DNA"/>
</dbReference>
<protein>
    <submittedName>
        <fullName evidence="1">Uncharacterized protein</fullName>
    </submittedName>
</protein>
<comment type="caution">
    <text evidence="1">The sequence shown here is derived from an EMBL/GenBank/DDBJ whole genome shotgun (WGS) entry which is preliminary data.</text>
</comment>
<reference evidence="1" key="1">
    <citation type="submission" date="2023-03" db="EMBL/GenBank/DDBJ databases">
        <title>Massive genome expansion in bonnet fungi (Mycena s.s.) driven by repeated elements and novel gene families across ecological guilds.</title>
        <authorList>
            <consortium name="Lawrence Berkeley National Laboratory"/>
            <person name="Harder C.B."/>
            <person name="Miyauchi S."/>
            <person name="Viragh M."/>
            <person name="Kuo A."/>
            <person name="Thoen E."/>
            <person name="Andreopoulos B."/>
            <person name="Lu D."/>
            <person name="Skrede I."/>
            <person name="Drula E."/>
            <person name="Henrissat B."/>
            <person name="Morin E."/>
            <person name="Kohler A."/>
            <person name="Barry K."/>
            <person name="LaButti K."/>
            <person name="Morin E."/>
            <person name="Salamov A."/>
            <person name="Lipzen A."/>
            <person name="Mereny Z."/>
            <person name="Hegedus B."/>
            <person name="Baldrian P."/>
            <person name="Stursova M."/>
            <person name="Weitz H."/>
            <person name="Taylor A."/>
            <person name="Grigoriev I.V."/>
            <person name="Nagy L.G."/>
            <person name="Martin F."/>
            <person name="Kauserud H."/>
        </authorList>
    </citation>
    <scope>NUCLEOTIDE SEQUENCE</scope>
    <source>
        <strain evidence="1">CBHHK200</strain>
    </source>
</reference>
<accession>A0AAD6WP61</accession>